<evidence type="ECO:0000313" key="1">
    <source>
        <dbReference type="EMBL" id="CCH80383.1"/>
    </source>
</evidence>
<accession>A0A077M208</accession>
<dbReference type="Proteomes" id="UP000035721">
    <property type="component" value="Unassembled WGS sequence"/>
</dbReference>
<proteinExistence type="predicted"/>
<organism evidence="1 2">
    <name type="scientific">Nostocoides japonicum T1-X7</name>
    <dbReference type="NCBI Taxonomy" id="1194083"/>
    <lineage>
        <taxon>Bacteria</taxon>
        <taxon>Bacillati</taxon>
        <taxon>Actinomycetota</taxon>
        <taxon>Actinomycetes</taxon>
        <taxon>Micrococcales</taxon>
        <taxon>Intrasporangiaceae</taxon>
        <taxon>Nostocoides</taxon>
    </lineage>
</organism>
<protein>
    <submittedName>
        <fullName evidence="1">Uncharacterized protein</fullName>
    </submittedName>
</protein>
<dbReference type="EMBL" id="CAJB01000426">
    <property type="protein sequence ID" value="CCH80383.1"/>
    <property type="molecule type" value="Genomic_DNA"/>
</dbReference>
<gene>
    <name evidence="1" type="ORF">BN12_900007</name>
</gene>
<comment type="caution">
    <text evidence="1">The sequence shown here is derived from an EMBL/GenBank/DDBJ whole genome shotgun (WGS) entry which is preliminary data.</text>
</comment>
<dbReference type="RefSeq" id="WP_048552419.1">
    <property type="nucleotide sequence ID" value="NZ_HF570958.1"/>
</dbReference>
<sequence>MMHTDTRPTSHDPAGCLASAAALLARASDLTWTQAQADPALGLRFEGLGLDLAAAQAANLQPGGSAGDITDVDVDDPLDLIRAAEEVLRRCPIEDFPAGTSQLVGAVCDLIGEHST</sequence>
<dbReference type="AlphaFoldDB" id="A0A077M208"/>
<evidence type="ECO:0000313" key="2">
    <source>
        <dbReference type="Proteomes" id="UP000035721"/>
    </source>
</evidence>
<keyword evidence="2" id="KW-1185">Reference proteome</keyword>
<dbReference type="STRING" id="1194083.BN12_900007"/>
<dbReference type="OrthoDB" id="3781334at2"/>
<reference evidence="1 2" key="1">
    <citation type="journal article" date="2013" name="ISME J.">
        <title>A metabolic model for members of the genus Tetrasphaera involved in enhanced biological phosphorus removal.</title>
        <authorList>
            <person name="Kristiansen R."/>
            <person name="Nguyen H.T.T."/>
            <person name="Saunders A.M."/>
            <person name="Nielsen J.L."/>
            <person name="Wimmer R."/>
            <person name="Le V.Q."/>
            <person name="McIlroy S.J."/>
            <person name="Petrovski S."/>
            <person name="Seviour R.J."/>
            <person name="Calteau A."/>
            <person name="Nielsen K.L."/>
            <person name="Nielsen P.H."/>
        </authorList>
    </citation>
    <scope>NUCLEOTIDE SEQUENCE [LARGE SCALE GENOMIC DNA]</scope>
    <source>
        <strain evidence="1 2">T1-X7</strain>
    </source>
</reference>
<name>A0A077M208_9MICO</name>